<evidence type="ECO:0000313" key="5">
    <source>
        <dbReference type="EMBL" id="ETR65668.1"/>
    </source>
</evidence>
<dbReference type="InterPro" id="IPR036621">
    <property type="entry name" value="Anticodon-bd_dom_sf"/>
</dbReference>
<keyword evidence="3" id="KW-0030">Aminoacyl-tRNA synthetase</keyword>
<dbReference type="EMBL" id="ATBP01002603">
    <property type="protein sequence ID" value="ETR65668.1"/>
    <property type="molecule type" value="Genomic_DNA"/>
</dbReference>
<feature type="domain" description="Anticodon-binding" evidence="4">
    <location>
        <begin position="71"/>
        <end position="131"/>
    </location>
</feature>
<dbReference type="PANTHER" id="PTHR42753:SF2">
    <property type="entry name" value="PROLINE--TRNA LIGASE"/>
    <property type="match status" value="1"/>
</dbReference>
<evidence type="ECO:0000256" key="2">
    <source>
        <dbReference type="ARBA" id="ARBA00022917"/>
    </source>
</evidence>
<dbReference type="InterPro" id="IPR004154">
    <property type="entry name" value="Anticodon-bd"/>
</dbReference>
<evidence type="ECO:0000256" key="1">
    <source>
        <dbReference type="ARBA" id="ARBA00022598"/>
    </source>
</evidence>
<sequence length="163" mass="18180">FKDNTSVLIGQVCIFSRQSAIKLKLIPAVGENTVACASISINRLVYALGRYLSEHPQATWPCAITPYHLHLIVVSSTFFAKAEYLCTEISKSNIKQDFTILIDDRRISVGKKLFDADLLRLPFRIVLGNSTCIGFRAPGHSETKIPWNEAIIELIAFLKGENN</sequence>
<dbReference type="AlphaFoldDB" id="A0A1V1NSY3"/>
<comment type="caution">
    <text evidence="5">The sequence shown here is derived from an EMBL/GenBank/DDBJ whole genome shotgun (WGS) entry which is preliminary data.</text>
</comment>
<dbReference type="Gene3D" id="3.40.50.800">
    <property type="entry name" value="Anticodon-binding domain"/>
    <property type="match status" value="1"/>
</dbReference>
<evidence type="ECO:0000259" key="4">
    <source>
        <dbReference type="Pfam" id="PF03129"/>
    </source>
</evidence>
<dbReference type="InterPro" id="IPR050062">
    <property type="entry name" value="Pro-tRNA_synthetase"/>
</dbReference>
<dbReference type="Pfam" id="PF03129">
    <property type="entry name" value="HGTP_anticodon"/>
    <property type="match status" value="1"/>
</dbReference>
<evidence type="ECO:0000313" key="6">
    <source>
        <dbReference type="Proteomes" id="UP000189670"/>
    </source>
</evidence>
<protein>
    <recommendedName>
        <fullName evidence="4">Anticodon-binding domain-containing protein</fullName>
    </recommendedName>
</protein>
<keyword evidence="1" id="KW-0436">Ligase</keyword>
<evidence type="ECO:0000256" key="3">
    <source>
        <dbReference type="ARBA" id="ARBA00023146"/>
    </source>
</evidence>
<dbReference type="GO" id="GO:0004827">
    <property type="term" value="F:proline-tRNA ligase activity"/>
    <property type="evidence" value="ECO:0007669"/>
    <property type="project" value="TreeGrafter"/>
</dbReference>
<organism evidence="5 6">
    <name type="scientific">Candidatus Magnetoglobus multicellularis str. Araruama</name>
    <dbReference type="NCBI Taxonomy" id="890399"/>
    <lineage>
        <taxon>Bacteria</taxon>
        <taxon>Pseudomonadati</taxon>
        <taxon>Thermodesulfobacteriota</taxon>
        <taxon>Desulfobacteria</taxon>
        <taxon>Desulfobacterales</taxon>
        <taxon>Desulfobacteraceae</taxon>
        <taxon>Candidatus Magnetoglobus</taxon>
    </lineage>
</organism>
<dbReference type="Proteomes" id="UP000189670">
    <property type="component" value="Unassembled WGS sequence"/>
</dbReference>
<dbReference type="SUPFAM" id="SSF52954">
    <property type="entry name" value="Class II aaRS ABD-related"/>
    <property type="match status" value="1"/>
</dbReference>
<dbReference type="PANTHER" id="PTHR42753">
    <property type="entry name" value="MITOCHONDRIAL RIBOSOME PROTEIN L39/PROLYL-TRNA LIGASE FAMILY MEMBER"/>
    <property type="match status" value="1"/>
</dbReference>
<gene>
    <name evidence="5" type="ORF">OMM_13891</name>
</gene>
<dbReference type="GO" id="GO:0006433">
    <property type="term" value="P:prolyl-tRNA aminoacylation"/>
    <property type="evidence" value="ECO:0007669"/>
    <property type="project" value="TreeGrafter"/>
</dbReference>
<name>A0A1V1NSY3_9BACT</name>
<reference evidence="6" key="1">
    <citation type="submission" date="2012-11" db="EMBL/GenBank/DDBJ databases">
        <authorList>
            <person name="Lucero-Rivera Y.E."/>
            <person name="Tovar-Ramirez D."/>
        </authorList>
    </citation>
    <scope>NUCLEOTIDE SEQUENCE [LARGE SCALE GENOMIC DNA]</scope>
    <source>
        <strain evidence="6">Araruama</strain>
    </source>
</reference>
<proteinExistence type="predicted"/>
<feature type="non-terminal residue" evidence="5">
    <location>
        <position position="1"/>
    </location>
</feature>
<accession>A0A1V1NSY3</accession>
<keyword evidence="2" id="KW-0648">Protein biosynthesis</keyword>